<dbReference type="InterPro" id="IPR039426">
    <property type="entry name" value="TonB-dep_rcpt-like"/>
</dbReference>
<evidence type="ECO:0000313" key="15">
    <source>
        <dbReference type="Proteomes" id="UP000002440"/>
    </source>
</evidence>
<dbReference type="InterPro" id="IPR036942">
    <property type="entry name" value="Beta-barrel_TonB_sf"/>
</dbReference>
<evidence type="ECO:0000256" key="11">
    <source>
        <dbReference type="RuleBase" id="RU003357"/>
    </source>
</evidence>
<proteinExistence type="inferred from homology"/>
<evidence type="ECO:0000256" key="7">
    <source>
        <dbReference type="ARBA" id="ARBA00023136"/>
    </source>
</evidence>
<dbReference type="PANTHER" id="PTHR30069">
    <property type="entry name" value="TONB-DEPENDENT OUTER MEMBRANE RECEPTOR"/>
    <property type="match status" value="1"/>
</dbReference>
<keyword evidence="4 10" id="KW-1134">Transmembrane beta strand</keyword>
<evidence type="ECO:0000256" key="5">
    <source>
        <dbReference type="ARBA" id="ARBA00022692"/>
    </source>
</evidence>
<keyword evidence="8 14" id="KW-0675">Receptor</keyword>
<dbReference type="Pfam" id="PF07715">
    <property type="entry name" value="Plug"/>
    <property type="match status" value="1"/>
</dbReference>
<evidence type="ECO:0000256" key="6">
    <source>
        <dbReference type="ARBA" id="ARBA00023077"/>
    </source>
</evidence>
<keyword evidence="9 10" id="KW-0998">Cell outer membrane</keyword>
<sequence length="780" mass="86927">MAGAVHLPFYLESLRMNNPTLLSLAVSLIFSPTIGMADSSDNSRQNGIPVKALPLLDVQASRMEGPAFEGQSLSSSSLARQRVNTNDTARLLEDIPGVSTYGAGGISSLPTIRGFADDRIRTQVDGMDLMSACPNHMNPALSYIDPSNVETVQVYAGITPVSVGGDSIGGTIQVNSARPKFAKDDQDLLVTGKLGTFYRSNGAARGGNIALTVASQNLSLTYTDSYSQANNYRAAGDFKKPGGWNQQNNPFLRPFIDKVTERTVAGTAYRGSRHRELSLGWKILDNHLLELKLGEQSIDWEGFPNQRMDMVSSEPDPANPGNFLLNTKKPANVNRTANLHYTGQFDWGELEMRYFHQSLEHSMDMLPHRYMFMMMPMLSEATTDGGMAKATIALSDQHIARLGTDFQFYRLDDWWPGIGLLPNSMCCDNFWNIRDGKRDRIGVFGEWETQWSRQWTTLLGIRTDRVKSNTGSVQGYSSGSYQADADAFNALHRSREDYHYDLTALSRFTPDDGQSYEFGFARKTRSPNLYERYPWSKLPMAALMNNFVGDGNGYVGNPDLKPEVAYTISASGDWHDADKEKWQVKTTGYVTYVEHYVDAVRLPGYNRNDEYMLLQYANADARLYGLDVSGSYRLGSLANIGSFAVTGMVSYVRGENARRATGDNLYHMMPLNGKFALEHKLGLWTNTLEMHAVAEKDRISQVRNEITTPGYTLFNLRSSVEWQRARLDLSVENLFNRFYYLPLGGAYLAEGNSMTTNGIPWGMGVPGRGRSINVALSYSF</sequence>
<evidence type="ECO:0000256" key="9">
    <source>
        <dbReference type="ARBA" id="ARBA00023237"/>
    </source>
</evidence>
<dbReference type="InterPro" id="IPR037066">
    <property type="entry name" value="Plug_dom_sf"/>
</dbReference>
<evidence type="ECO:0000256" key="10">
    <source>
        <dbReference type="PROSITE-ProRule" id="PRU01360"/>
    </source>
</evidence>
<dbReference type="GO" id="GO:0009279">
    <property type="term" value="C:cell outer membrane"/>
    <property type="evidence" value="ECO:0007669"/>
    <property type="project" value="UniProtKB-SubCell"/>
</dbReference>
<feature type="domain" description="TonB-dependent receptor plug" evidence="13">
    <location>
        <begin position="76"/>
        <end position="171"/>
    </location>
</feature>
<evidence type="ECO:0000256" key="8">
    <source>
        <dbReference type="ARBA" id="ARBA00023170"/>
    </source>
</evidence>
<name>Q1GZ77_METFK</name>
<comment type="similarity">
    <text evidence="2 10 11">Belongs to the TonB-dependent receptor family.</text>
</comment>
<evidence type="ECO:0000256" key="2">
    <source>
        <dbReference type="ARBA" id="ARBA00009810"/>
    </source>
</evidence>
<keyword evidence="3 10" id="KW-0813">Transport</keyword>
<dbReference type="HOGENOM" id="CLU_014873_0_0_4"/>
<organism evidence="14 15">
    <name type="scientific">Methylobacillus flagellatus (strain ATCC 51484 / DSM 6875 / VKM B-1610 / KT)</name>
    <dbReference type="NCBI Taxonomy" id="265072"/>
    <lineage>
        <taxon>Bacteria</taxon>
        <taxon>Pseudomonadati</taxon>
        <taxon>Pseudomonadota</taxon>
        <taxon>Betaproteobacteria</taxon>
        <taxon>Nitrosomonadales</taxon>
        <taxon>Methylophilaceae</taxon>
        <taxon>Methylobacillus</taxon>
    </lineage>
</organism>
<comment type="subcellular location">
    <subcellularLocation>
        <location evidence="1 10">Cell outer membrane</location>
        <topology evidence="1 10">Multi-pass membrane protein</topology>
    </subcellularLocation>
</comment>
<dbReference type="STRING" id="265072.Mfla_2193"/>
<dbReference type="Gene3D" id="2.40.170.20">
    <property type="entry name" value="TonB-dependent receptor, beta-barrel domain"/>
    <property type="match status" value="1"/>
</dbReference>
<evidence type="ECO:0000259" key="12">
    <source>
        <dbReference type="Pfam" id="PF00593"/>
    </source>
</evidence>
<dbReference type="EMBL" id="CP000284">
    <property type="protein sequence ID" value="ABE50460.1"/>
    <property type="molecule type" value="Genomic_DNA"/>
</dbReference>
<dbReference type="PANTHER" id="PTHR30069:SF49">
    <property type="entry name" value="OUTER MEMBRANE PROTEIN C"/>
    <property type="match status" value="1"/>
</dbReference>
<dbReference type="eggNOG" id="COG4771">
    <property type="taxonomic scope" value="Bacteria"/>
</dbReference>
<evidence type="ECO:0000256" key="4">
    <source>
        <dbReference type="ARBA" id="ARBA00022452"/>
    </source>
</evidence>
<dbReference type="Proteomes" id="UP000002440">
    <property type="component" value="Chromosome"/>
</dbReference>
<accession>Q1GZ77</accession>
<evidence type="ECO:0000256" key="1">
    <source>
        <dbReference type="ARBA" id="ARBA00004571"/>
    </source>
</evidence>
<dbReference type="GO" id="GO:0044718">
    <property type="term" value="P:siderophore transmembrane transport"/>
    <property type="evidence" value="ECO:0007669"/>
    <property type="project" value="TreeGrafter"/>
</dbReference>
<dbReference type="GO" id="GO:0015344">
    <property type="term" value="F:siderophore uptake transmembrane transporter activity"/>
    <property type="evidence" value="ECO:0007669"/>
    <property type="project" value="TreeGrafter"/>
</dbReference>
<dbReference type="KEGG" id="mfa:Mfla_2193"/>
<keyword evidence="5 10" id="KW-0812">Transmembrane</keyword>
<feature type="domain" description="TonB-dependent receptor-like beta-barrel" evidence="12">
    <location>
        <begin position="225"/>
        <end position="734"/>
    </location>
</feature>
<protein>
    <submittedName>
        <fullName evidence="14">TonB-dependent receptor</fullName>
    </submittedName>
</protein>
<dbReference type="OrthoDB" id="5332150at2"/>
<keyword evidence="6 11" id="KW-0798">TonB box</keyword>
<reference evidence="14 15" key="1">
    <citation type="submission" date="2006-03" db="EMBL/GenBank/DDBJ databases">
        <title>Complete sequence of Methylobacillus flagellatus KT.</title>
        <authorList>
            <consortium name="US DOE Joint Genome Institute"/>
            <person name="Copeland A."/>
            <person name="Lucas S."/>
            <person name="Lapidus A."/>
            <person name="Barry K."/>
            <person name="Detter J.C."/>
            <person name="Glavina del Rio T."/>
            <person name="Hammon N."/>
            <person name="Israni S."/>
            <person name="Dalin E."/>
            <person name="Tice H."/>
            <person name="Pitluck S."/>
            <person name="Brettin T."/>
            <person name="Bruce D."/>
            <person name="Han C."/>
            <person name="Tapia R."/>
            <person name="Saunders E."/>
            <person name="Gilna P."/>
            <person name="Schmutz J."/>
            <person name="Larimer F."/>
            <person name="Land M."/>
            <person name="Kyrpides N."/>
            <person name="Anderson I."/>
            <person name="Richardson P."/>
        </authorList>
    </citation>
    <scope>NUCLEOTIDE SEQUENCE [LARGE SCALE GENOMIC DNA]</scope>
    <source>
        <strain evidence="15">KT / ATCC 51484 / DSM 6875</strain>
    </source>
</reference>
<gene>
    <name evidence="14" type="ordered locus">Mfla_2193</name>
</gene>
<dbReference type="InterPro" id="IPR000531">
    <property type="entry name" value="Beta-barrel_TonB"/>
</dbReference>
<dbReference type="InterPro" id="IPR012910">
    <property type="entry name" value="Plug_dom"/>
</dbReference>
<dbReference type="Pfam" id="PF00593">
    <property type="entry name" value="TonB_dep_Rec_b-barrel"/>
    <property type="match status" value="1"/>
</dbReference>
<keyword evidence="15" id="KW-1185">Reference proteome</keyword>
<keyword evidence="7 10" id="KW-0472">Membrane</keyword>
<dbReference type="AlphaFoldDB" id="Q1GZ77"/>
<dbReference type="Gene3D" id="2.170.130.10">
    <property type="entry name" value="TonB-dependent receptor, plug domain"/>
    <property type="match status" value="1"/>
</dbReference>
<evidence type="ECO:0000313" key="14">
    <source>
        <dbReference type="EMBL" id="ABE50460.1"/>
    </source>
</evidence>
<evidence type="ECO:0000256" key="3">
    <source>
        <dbReference type="ARBA" id="ARBA00022448"/>
    </source>
</evidence>
<evidence type="ECO:0000259" key="13">
    <source>
        <dbReference type="Pfam" id="PF07715"/>
    </source>
</evidence>
<dbReference type="PROSITE" id="PS52016">
    <property type="entry name" value="TONB_DEPENDENT_REC_3"/>
    <property type="match status" value="1"/>
</dbReference>
<dbReference type="SUPFAM" id="SSF56935">
    <property type="entry name" value="Porins"/>
    <property type="match status" value="1"/>
</dbReference>